<keyword evidence="3" id="KW-1185">Reference proteome</keyword>
<dbReference type="NCBIfam" id="TIGR00004">
    <property type="entry name" value="Rid family detoxifying hydrolase"/>
    <property type="match status" value="1"/>
</dbReference>
<dbReference type="InterPro" id="IPR006175">
    <property type="entry name" value="YjgF/YER057c/UK114"/>
</dbReference>
<dbReference type="PANTHER" id="PTHR11803:SF39">
    <property type="entry name" value="2-IMINOBUTANOATE_2-IMINOPROPANOATE DEAMINASE"/>
    <property type="match status" value="1"/>
</dbReference>
<evidence type="ECO:0000256" key="1">
    <source>
        <dbReference type="ARBA" id="ARBA00010552"/>
    </source>
</evidence>
<gene>
    <name evidence="2" type="ORF">GW534_13010</name>
</gene>
<dbReference type="EMBL" id="JAACYS010000069">
    <property type="protein sequence ID" value="NCU18625.1"/>
    <property type="molecule type" value="Genomic_DNA"/>
</dbReference>
<accession>A0ABX0AB24</accession>
<comment type="caution">
    <text evidence="2">The sequence shown here is derived from an EMBL/GenBank/DDBJ whole genome shotgun (WGS) entry which is preliminary data.</text>
</comment>
<dbReference type="PANTHER" id="PTHR11803">
    <property type="entry name" value="2-IMINOBUTANOATE/2-IMINOPROPANOATE DEAMINASE RIDA"/>
    <property type="match status" value="1"/>
</dbReference>
<dbReference type="RefSeq" id="WP_161921455.1">
    <property type="nucleotide sequence ID" value="NZ_JAACYS010000069.1"/>
</dbReference>
<evidence type="ECO:0000313" key="2">
    <source>
        <dbReference type="EMBL" id="NCU18625.1"/>
    </source>
</evidence>
<dbReference type="Pfam" id="PF01042">
    <property type="entry name" value="Ribonuc_L-PSP"/>
    <property type="match status" value="1"/>
</dbReference>
<organism evidence="2 3">
    <name type="scientific">Pallidibacillus pasinlerensis</name>
    <dbReference type="NCBI Taxonomy" id="2703818"/>
    <lineage>
        <taxon>Bacteria</taxon>
        <taxon>Bacillati</taxon>
        <taxon>Bacillota</taxon>
        <taxon>Bacilli</taxon>
        <taxon>Bacillales</taxon>
        <taxon>Bacillaceae</taxon>
        <taxon>Pallidibacillus</taxon>
    </lineage>
</organism>
<dbReference type="SUPFAM" id="SSF55298">
    <property type="entry name" value="YjgF-like"/>
    <property type="match status" value="1"/>
</dbReference>
<dbReference type="Gene3D" id="3.30.1330.40">
    <property type="entry name" value="RutC-like"/>
    <property type="match status" value="1"/>
</dbReference>
<protein>
    <submittedName>
        <fullName evidence="2">RidA family protein</fullName>
    </submittedName>
</protein>
<dbReference type="PROSITE" id="PS01094">
    <property type="entry name" value="UPF0076"/>
    <property type="match status" value="1"/>
</dbReference>
<dbReference type="Proteomes" id="UP000743899">
    <property type="component" value="Unassembled WGS sequence"/>
</dbReference>
<evidence type="ECO:0000313" key="3">
    <source>
        <dbReference type="Proteomes" id="UP000743899"/>
    </source>
</evidence>
<dbReference type="InterPro" id="IPR035959">
    <property type="entry name" value="RutC-like_sf"/>
</dbReference>
<name>A0ABX0AB24_9BACI</name>
<reference evidence="2 3" key="1">
    <citation type="submission" date="2020-01" db="EMBL/GenBank/DDBJ databases">
        <title>A novel Bacillus sp. from Pasinler.</title>
        <authorList>
            <person name="Adiguzel A."/>
            <person name="Ay H."/>
            <person name="Baltaci M.O."/>
        </authorList>
    </citation>
    <scope>NUCLEOTIDE SEQUENCE [LARGE SCALE GENOMIC DNA]</scope>
    <source>
        <strain evidence="2 3">P1</strain>
    </source>
</reference>
<sequence length="126" mass="13864">MLKKIATDHAPQAIGPYSQGIEVGNFLFLSGQIPINPETGEVEANDIVGQTNQVMKNIAAILESEGLTLNNIVKTTIFITDMNQFAQLNEEYARHLGDHRPARSTVEVSRLPKDVLVEIEVIAVRP</sequence>
<proteinExistence type="inferred from homology"/>
<dbReference type="CDD" id="cd00448">
    <property type="entry name" value="YjgF_YER057c_UK114_family"/>
    <property type="match status" value="1"/>
</dbReference>
<dbReference type="InterPro" id="IPR006056">
    <property type="entry name" value="RidA"/>
</dbReference>
<dbReference type="InterPro" id="IPR019897">
    <property type="entry name" value="RidA_CS"/>
</dbReference>
<comment type="similarity">
    <text evidence="1">Belongs to the RutC family.</text>
</comment>